<dbReference type="Proteomes" id="UP001604277">
    <property type="component" value="Unassembled WGS sequence"/>
</dbReference>
<feature type="transmembrane region" description="Helical" evidence="5">
    <location>
        <begin position="461"/>
        <end position="480"/>
    </location>
</feature>
<comment type="subcellular location">
    <subcellularLocation>
        <location evidence="1">Nucleus</location>
    </subcellularLocation>
</comment>
<organism evidence="6 7">
    <name type="scientific">Forsythia ovata</name>
    <dbReference type="NCBI Taxonomy" id="205694"/>
    <lineage>
        <taxon>Eukaryota</taxon>
        <taxon>Viridiplantae</taxon>
        <taxon>Streptophyta</taxon>
        <taxon>Embryophyta</taxon>
        <taxon>Tracheophyta</taxon>
        <taxon>Spermatophyta</taxon>
        <taxon>Magnoliopsida</taxon>
        <taxon>eudicotyledons</taxon>
        <taxon>Gunneridae</taxon>
        <taxon>Pentapetalae</taxon>
        <taxon>asterids</taxon>
        <taxon>lamiids</taxon>
        <taxon>Lamiales</taxon>
        <taxon>Oleaceae</taxon>
        <taxon>Forsythieae</taxon>
        <taxon>Forsythia</taxon>
    </lineage>
</organism>
<feature type="compositionally biased region" description="Polar residues" evidence="4">
    <location>
        <begin position="45"/>
        <end position="58"/>
    </location>
</feature>
<protein>
    <submittedName>
        <fullName evidence="6">Noc2p family</fullName>
    </submittedName>
</protein>
<feature type="region of interest" description="Disordered" evidence="4">
    <location>
        <begin position="161"/>
        <end position="186"/>
    </location>
</feature>
<keyword evidence="5" id="KW-1133">Transmembrane helix</keyword>
<evidence type="ECO:0000256" key="5">
    <source>
        <dbReference type="SAM" id="Phobius"/>
    </source>
</evidence>
<feature type="compositionally biased region" description="Basic residues" evidence="4">
    <location>
        <begin position="21"/>
        <end position="34"/>
    </location>
</feature>
<feature type="transmembrane region" description="Helical" evidence="5">
    <location>
        <begin position="492"/>
        <end position="516"/>
    </location>
</feature>
<dbReference type="InterPro" id="IPR005343">
    <property type="entry name" value="Noc2"/>
</dbReference>
<feature type="compositionally biased region" description="Acidic residues" evidence="4">
    <location>
        <begin position="162"/>
        <end position="178"/>
    </location>
</feature>
<feature type="region of interest" description="Disordered" evidence="4">
    <location>
        <begin position="70"/>
        <end position="97"/>
    </location>
</feature>
<feature type="compositionally biased region" description="Basic residues" evidence="4">
    <location>
        <begin position="1"/>
        <end position="13"/>
    </location>
</feature>
<name>A0ABD1WJ64_9LAMI</name>
<evidence type="ECO:0000256" key="1">
    <source>
        <dbReference type="ARBA" id="ARBA00004123"/>
    </source>
</evidence>
<keyword evidence="3" id="KW-0539">Nucleus</keyword>
<sequence>MGKLGKKARKFAKKNLQSVLKRNRKTKALFKKKSSKDEQKDVETQEGNAIGPSNGSIMVTDNIEDASIDAVFAEGDKDEGEDGSDSDGYLSEDSSSPYVAENVTGHILEDENASSTYVELNKNIHADLVMKKKKLDRLKKKDPEFSKFLESYYESIQIAETYSDEDERSDPGQQDEDDPAKSEEKPLTDSIISFWCKMVTEKHNQSALISLLNAYRAACHFGAKTIGYKFQNSGGFCNILMFMLSNADDIFRRLFQLSSLNCRKEAIVELKNSSKWKDLRPLVKCYLRSTLFLLNQVTDSEILAFTMTRLGASLLFVAAFPSLLHRLVKATVSLWATGAAVLSSAAFLIIRDVATVFGSNYWNTCVSKISVAYLARSRVSEIVDAKHLQFLRDSIIQLCSLDVQKSSAKALASISQLAKILQWGLQTKKKEAVEKICSWEYVNCIDLWVRFISANVHDYDLRPLMFMTIQIINGLAYMFAGPRYFPLRLKCIQWLSSLSSSSGIFIPVASFVLDVLEYKVVKEGGRSRNTFNVTSVLKLPKFYLKSQSFQEECLLSVIEQLSVHFAQWSCHISFPELAAIPLIRLRKFQEITTTENLRRMVKRFIDQVEQNVDFIQRKRDEVPFSPNDYQSADSFLQLEKSSLQTPFTQYYRGVLEKASQKSLHECGKMSLLEPRKLKRNKVERKKGIAVKENHPADENGILG</sequence>
<feature type="transmembrane region" description="Helical" evidence="5">
    <location>
        <begin position="332"/>
        <end position="350"/>
    </location>
</feature>
<reference evidence="7" key="1">
    <citation type="submission" date="2024-07" db="EMBL/GenBank/DDBJ databases">
        <title>Two chromosome-level genome assemblies of Korean endemic species Abeliophyllum distichum and Forsythia ovata (Oleaceae).</title>
        <authorList>
            <person name="Jang H."/>
        </authorList>
    </citation>
    <scope>NUCLEOTIDE SEQUENCE [LARGE SCALE GENOMIC DNA]</scope>
</reference>
<keyword evidence="5" id="KW-0812">Transmembrane</keyword>
<evidence type="ECO:0000313" key="6">
    <source>
        <dbReference type="EMBL" id="KAL2549587.1"/>
    </source>
</evidence>
<dbReference type="PANTHER" id="PTHR12687:SF8">
    <property type="entry name" value="PROTEIN REBELOTE"/>
    <property type="match status" value="1"/>
</dbReference>
<evidence type="ECO:0000313" key="7">
    <source>
        <dbReference type="Proteomes" id="UP001604277"/>
    </source>
</evidence>
<feature type="region of interest" description="Disordered" evidence="4">
    <location>
        <begin position="1"/>
        <end position="58"/>
    </location>
</feature>
<dbReference type="GO" id="GO:0005634">
    <property type="term" value="C:nucleus"/>
    <property type="evidence" value="ECO:0007669"/>
    <property type="project" value="UniProtKB-SubCell"/>
</dbReference>
<feature type="compositionally biased region" description="Acidic residues" evidence="4">
    <location>
        <begin position="76"/>
        <end position="85"/>
    </location>
</feature>
<gene>
    <name evidence="6" type="ORF">Fot_11117</name>
</gene>
<feature type="compositionally biased region" description="Low complexity" evidence="4">
    <location>
        <begin position="86"/>
        <end position="96"/>
    </location>
</feature>
<evidence type="ECO:0000256" key="3">
    <source>
        <dbReference type="ARBA" id="ARBA00023242"/>
    </source>
</evidence>
<dbReference type="EMBL" id="JBFOLJ010000003">
    <property type="protein sequence ID" value="KAL2549587.1"/>
    <property type="molecule type" value="Genomic_DNA"/>
</dbReference>
<evidence type="ECO:0000256" key="4">
    <source>
        <dbReference type="SAM" id="MobiDB-lite"/>
    </source>
</evidence>
<proteinExistence type="inferred from homology"/>
<dbReference type="Pfam" id="PF03715">
    <property type="entry name" value="Noc2"/>
    <property type="match status" value="1"/>
</dbReference>
<feature type="transmembrane region" description="Helical" evidence="5">
    <location>
        <begin position="302"/>
        <end position="320"/>
    </location>
</feature>
<dbReference type="PANTHER" id="PTHR12687">
    <property type="entry name" value="NUCLEOLAR COMPLEX 2 AND RAD4-RELATED"/>
    <property type="match status" value="1"/>
</dbReference>
<evidence type="ECO:0000256" key="2">
    <source>
        <dbReference type="ARBA" id="ARBA00005907"/>
    </source>
</evidence>
<keyword evidence="5" id="KW-0472">Membrane</keyword>
<accession>A0ABD1WJ64</accession>
<comment type="caution">
    <text evidence="6">The sequence shown here is derived from an EMBL/GenBank/DDBJ whole genome shotgun (WGS) entry which is preliminary data.</text>
</comment>
<comment type="similarity">
    <text evidence="2">Belongs to the NOC2 family.</text>
</comment>
<dbReference type="AlphaFoldDB" id="A0ABD1WJ64"/>
<keyword evidence="7" id="KW-1185">Reference proteome</keyword>